<name>X1LZ14_9ZZZZ</name>
<dbReference type="EMBL" id="BARV01017522">
    <property type="protein sequence ID" value="GAI24333.1"/>
    <property type="molecule type" value="Genomic_DNA"/>
</dbReference>
<gene>
    <name evidence="1" type="ORF">S06H3_29849</name>
</gene>
<accession>X1LZ14</accession>
<organism evidence="1">
    <name type="scientific">marine sediment metagenome</name>
    <dbReference type="NCBI Taxonomy" id="412755"/>
    <lineage>
        <taxon>unclassified sequences</taxon>
        <taxon>metagenomes</taxon>
        <taxon>ecological metagenomes</taxon>
    </lineage>
</organism>
<protein>
    <submittedName>
        <fullName evidence="1">Uncharacterized protein</fullName>
    </submittedName>
</protein>
<feature type="non-terminal residue" evidence="1">
    <location>
        <position position="1"/>
    </location>
</feature>
<dbReference type="AlphaFoldDB" id="X1LZ14"/>
<comment type="caution">
    <text evidence="1">The sequence shown here is derived from an EMBL/GenBank/DDBJ whole genome shotgun (WGS) entry which is preliminary data.</text>
</comment>
<sequence length="62" mass="7266">RRCAAQKLTDQLVRGLSEFAKESDKRWSAFMEELWGPNTPRLKPTAIIIKEAMREYLEKSQI</sequence>
<proteinExistence type="predicted"/>
<reference evidence="1" key="1">
    <citation type="journal article" date="2014" name="Front. Microbiol.">
        <title>High frequency of phylogenetically diverse reductive dehalogenase-homologous genes in deep subseafloor sedimentary metagenomes.</title>
        <authorList>
            <person name="Kawai M."/>
            <person name="Futagami T."/>
            <person name="Toyoda A."/>
            <person name="Takaki Y."/>
            <person name="Nishi S."/>
            <person name="Hori S."/>
            <person name="Arai W."/>
            <person name="Tsubouchi T."/>
            <person name="Morono Y."/>
            <person name="Uchiyama I."/>
            <person name="Ito T."/>
            <person name="Fujiyama A."/>
            <person name="Inagaki F."/>
            <person name="Takami H."/>
        </authorList>
    </citation>
    <scope>NUCLEOTIDE SEQUENCE</scope>
    <source>
        <strain evidence="1">Expedition CK06-06</strain>
    </source>
</reference>
<evidence type="ECO:0000313" key="1">
    <source>
        <dbReference type="EMBL" id="GAI24333.1"/>
    </source>
</evidence>